<keyword evidence="2" id="KW-1185">Reference proteome</keyword>
<reference evidence="1 2" key="1">
    <citation type="submission" date="2019-05" db="EMBL/GenBank/DDBJ databases">
        <title>Nesterenkonia sp. GY074 isolated from the Southern Atlantic Ocean.</title>
        <authorList>
            <person name="Zhang G."/>
        </authorList>
    </citation>
    <scope>NUCLEOTIDE SEQUENCE [LARGE SCALE GENOMIC DNA]</scope>
    <source>
        <strain evidence="1 2">GY074</strain>
    </source>
</reference>
<dbReference type="EMBL" id="VAVZ01000040">
    <property type="protein sequence ID" value="TLP93845.1"/>
    <property type="molecule type" value="Genomic_DNA"/>
</dbReference>
<evidence type="ECO:0000313" key="2">
    <source>
        <dbReference type="Proteomes" id="UP000310458"/>
    </source>
</evidence>
<comment type="caution">
    <text evidence="1">The sequence shown here is derived from an EMBL/GenBank/DDBJ whole genome shotgun (WGS) entry which is preliminary data.</text>
</comment>
<dbReference type="OrthoDB" id="3351920at2"/>
<gene>
    <name evidence="1" type="ORF">FEF26_12810</name>
</gene>
<evidence type="ECO:0000313" key="1">
    <source>
        <dbReference type="EMBL" id="TLP93845.1"/>
    </source>
</evidence>
<name>A0A5R9B827_9MICC</name>
<dbReference type="RefSeq" id="WP_138253933.1">
    <property type="nucleotide sequence ID" value="NZ_VAVZ01000040.1"/>
</dbReference>
<dbReference type="Proteomes" id="UP000310458">
    <property type="component" value="Unassembled WGS sequence"/>
</dbReference>
<protein>
    <submittedName>
        <fullName evidence="1">Uncharacterized protein</fullName>
    </submittedName>
</protein>
<sequence>MSVITERPLPPKAEGKLIESGLASIRERLPSGWSLDDAMSEQGKSGVDAMSILRSPAGEEAQMCIETKQLLEVRDVSRIAEQLGRSRDDKSSGIGLVVSRYLTKSTRDRLAEAGLSYVDATGNLLLRADSPAVFLSDRGADKDPWRGPGRPRGTLKGEPAAKVVRALLDMPGPWKIRDLVSRSEAATGSVYRVVEFLASEALASRDENGLITIPDWAALLRRWSIDYGFLQTNSVTQWIAPRGLEAVLGSIRKSSVGDYAVTGSVAAATWAAYAPARSAMIYALNPEQVADEWGLRATDTGANVLLARPAYGVALERSIDREDGLRIAAPTQVAADLMTGPGRAPAEAEELIDWMGRNEQHWR</sequence>
<proteinExistence type="predicted"/>
<organism evidence="1 2">
    <name type="scientific">Nesterenkonia salmonea</name>
    <dbReference type="NCBI Taxonomy" id="1804987"/>
    <lineage>
        <taxon>Bacteria</taxon>
        <taxon>Bacillati</taxon>
        <taxon>Actinomycetota</taxon>
        <taxon>Actinomycetes</taxon>
        <taxon>Micrococcales</taxon>
        <taxon>Micrococcaceae</taxon>
        <taxon>Nesterenkonia</taxon>
    </lineage>
</organism>
<dbReference type="AlphaFoldDB" id="A0A5R9B827"/>
<accession>A0A5R9B827</accession>